<evidence type="ECO:0000256" key="1">
    <source>
        <dbReference type="SAM" id="MobiDB-lite"/>
    </source>
</evidence>
<keyword evidence="3" id="KW-1185">Reference proteome</keyword>
<gene>
    <name evidence="2" type="ORF">NA56DRAFT_254638</name>
</gene>
<protein>
    <submittedName>
        <fullName evidence="2">Uncharacterized protein</fullName>
    </submittedName>
</protein>
<feature type="region of interest" description="Disordered" evidence="1">
    <location>
        <begin position="220"/>
        <end position="283"/>
    </location>
</feature>
<feature type="region of interest" description="Disordered" evidence="1">
    <location>
        <begin position="84"/>
        <end position="114"/>
    </location>
</feature>
<dbReference type="OrthoDB" id="3641178at2759"/>
<feature type="compositionally biased region" description="Low complexity" evidence="1">
    <location>
        <begin position="224"/>
        <end position="263"/>
    </location>
</feature>
<evidence type="ECO:0000313" key="3">
    <source>
        <dbReference type="Proteomes" id="UP000235672"/>
    </source>
</evidence>
<feature type="compositionally biased region" description="Basic and acidic residues" evidence="1">
    <location>
        <begin position="44"/>
        <end position="55"/>
    </location>
</feature>
<dbReference type="AlphaFoldDB" id="A0A2J6PVE0"/>
<dbReference type="Proteomes" id="UP000235672">
    <property type="component" value="Unassembled WGS sequence"/>
</dbReference>
<reference evidence="2 3" key="1">
    <citation type="submission" date="2016-05" db="EMBL/GenBank/DDBJ databases">
        <title>A degradative enzymes factory behind the ericoid mycorrhizal symbiosis.</title>
        <authorList>
            <consortium name="DOE Joint Genome Institute"/>
            <person name="Martino E."/>
            <person name="Morin E."/>
            <person name="Grelet G."/>
            <person name="Kuo A."/>
            <person name="Kohler A."/>
            <person name="Daghino S."/>
            <person name="Barry K."/>
            <person name="Choi C."/>
            <person name="Cichocki N."/>
            <person name="Clum A."/>
            <person name="Copeland A."/>
            <person name="Hainaut M."/>
            <person name="Haridas S."/>
            <person name="Labutti K."/>
            <person name="Lindquist E."/>
            <person name="Lipzen A."/>
            <person name="Khouja H.-R."/>
            <person name="Murat C."/>
            <person name="Ohm R."/>
            <person name="Olson A."/>
            <person name="Spatafora J."/>
            <person name="Veneault-Fourrey C."/>
            <person name="Henrissat B."/>
            <person name="Grigoriev I."/>
            <person name="Martin F."/>
            <person name="Perotto S."/>
        </authorList>
    </citation>
    <scope>NUCLEOTIDE SEQUENCE [LARGE SCALE GENOMIC DNA]</scope>
    <source>
        <strain evidence="2 3">UAMH 7357</strain>
    </source>
</reference>
<name>A0A2J6PVE0_9HELO</name>
<feature type="region of interest" description="Disordered" evidence="1">
    <location>
        <begin position="16"/>
        <end position="68"/>
    </location>
</feature>
<organism evidence="2 3">
    <name type="scientific">Hyaloscypha hepaticicola</name>
    <dbReference type="NCBI Taxonomy" id="2082293"/>
    <lineage>
        <taxon>Eukaryota</taxon>
        <taxon>Fungi</taxon>
        <taxon>Dikarya</taxon>
        <taxon>Ascomycota</taxon>
        <taxon>Pezizomycotina</taxon>
        <taxon>Leotiomycetes</taxon>
        <taxon>Helotiales</taxon>
        <taxon>Hyaloscyphaceae</taxon>
        <taxon>Hyaloscypha</taxon>
    </lineage>
</organism>
<accession>A0A2J6PVE0</accession>
<dbReference type="EMBL" id="KZ613496">
    <property type="protein sequence ID" value="PMD17987.1"/>
    <property type="molecule type" value="Genomic_DNA"/>
</dbReference>
<sequence>MSLLLSPRSSYSLFPSCSDPLPNPYANNNPSRRWSRRVALSRQATDRSSCDRSKANGDIGGSPVRTGGRLIPLRLQSCEEIQHQSASLSTTTPPPVPSTSPATPRKHRPGPVTDLIIVPHTDNEWKVVMEEVKILYWKGQYKHCSARCKQILDGIADKTHPLYSIYLCFFIASSLEMTARSLHNHSSNKLPLFQEALSIYKKAESYVAYASFSADPNLVHATRGPTQHHSSSSISSSSRSSVDSVFSQNSSTSTSSGRDSPTSAENPPPLPPKGPFSVSTSPTTLRMKKKVSFSVKTSTIPTISELLSQETIMDAFPRPPSQLTYHVTSIHSQIATLSDVRRIRRSNLPNLVFEGGREASGAMEGVNREEVRSVELRERINRLKERGWKRERFNPERYQVLCGKALVEVGDGV</sequence>
<proteinExistence type="predicted"/>
<evidence type="ECO:0000313" key="2">
    <source>
        <dbReference type="EMBL" id="PMD17987.1"/>
    </source>
</evidence>